<dbReference type="GeneID" id="20041099"/>
<reference evidence="3 4" key="1">
    <citation type="submission" date="2013-02" db="EMBL/GenBank/DDBJ databases">
        <title>The Genome Sequence of Plasmodium inui San Antonio 1.</title>
        <authorList>
            <consortium name="The Broad Institute Genome Sequencing Platform"/>
            <consortium name="The Broad Institute Genome Sequencing Center for Infectious Disease"/>
            <person name="Neafsey D."/>
            <person name="Cheeseman I."/>
            <person name="Volkman S."/>
            <person name="Adams J."/>
            <person name="Walker B."/>
            <person name="Young S.K."/>
            <person name="Zeng Q."/>
            <person name="Gargeya S."/>
            <person name="Fitzgerald M."/>
            <person name="Haas B."/>
            <person name="Abouelleil A."/>
            <person name="Alvarado L."/>
            <person name="Arachchi H.M."/>
            <person name="Berlin A.M."/>
            <person name="Chapman S.B."/>
            <person name="Dewar J."/>
            <person name="Goldberg J."/>
            <person name="Griggs A."/>
            <person name="Gujja S."/>
            <person name="Hansen M."/>
            <person name="Howarth C."/>
            <person name="Imamovic A."/>
            <person name="Larimer J."/>
            <person name="McCowan C."/>
            <person name="Murphy C."/>
            <person name="Neiman D."/>
            <person name="Pearson M."/>
            <person name="Priest M."/>
            <person name="Roberts A."/>
            <person name="Saif S."/>
            <person name="Shea T."/>
            <person name="Sisk P."/>
            <person name="Sykes S."/>
            <person name="Wortman J."/>
            <person name="Nusbaum C."/>
            <person name="Birren B."/>
        </authorList>
    </citation>
    <scope>NUCLEOTIDE SEQUENCE [LARGE SCALE GENOMIC DNA]</scope>
    <source>
        <strain evidence="3 4">San Antonio 1</strain>
    </source>
</reference>
<proteinExistence type="predicted"/>
<feature type="transmembrane region" description="Helical" evidence="2">
    <location>
        <begin position="474"/>
        <end position="495"/>
    </location>
</feature>
<gene>
    <name evidence="3" type="ORF">C922_05825</name>
</gene>
<name>W7A3Y4_9APIC</name>
<evidence type="ECO:0000256" key="2">
    <source>
        <dbReference type="SAM" id="Phobius"/>
    </source>
</evidence>
<dbReference type="AlphaFoldDB" id="W7A3Y4"/>
<evidence type="ECO:0000256" key="1">
    <source>
        <dbReference type="SAM" id="MobiDB-lite"/>
    </source>
</evidence>
<feature type="region of interest" description="Disordered" evidence="1">
    <location>
        <begin position="360"/>
        <end position="453"/>
    </location>
</feature>
<keyword evidence="2" id="KW-0812">Transmembrane</keyword>
<feature type="compositionally biased region" description="Basic and acidic residues" evidence="1">
    <location>
        <begin position="360"/>
        <end position="389"/>
    </location>
</feature>
<keyword evidence="2" id="KW-1133">Transmembrane helix</keyword>
<evidence type="ECO:0000313" key="3">
    <source>
        <dbReference type="EMBL" id="EUD63794.1"/>
    </source>
</evidence>
<feature type="compositionally biased region" description="Basic and acidic residues" evidence="1">
    <location>
        <begin position="306"/>
        <end position="322"/>
    </location>
</feature>
<dbReference type="RefSeq" id="XP_008819618.1">
    <property type="nucleotide sequence ID" value="XM_008821396.1"/>
</dbReference>
<evidence type="ECO:0000313" key="4">
    <source>
        <dbReference type="Proteomes" id="UP000030640"/>
    </source>
</evidence>
<dbReference type="Proteomes" id="UP000030640">
    <property type="component" value="Unassembled WGS sequence"/>
</dbReference>
<keyword evidence="4" id="KW-1185">Reference proteome</keyword>
<protein>
    <submittedName>
        <fullName evidence="3">Uncharacterized protein</fullName>
    </submittedName>
</protein>
<keyword evidence="2" id="KW-0472">Membrane</keyword>
<dbReference type="EMBL" id="KI965668">
    <property type="protein sequence ID" value="EUD63794.1"/>
    <property type="molecule type" value="Genomic_DNA"/>
</dbReference>
<organism evidence="3 4">
    <name type="scientific">Plasmodium inui San Antonio 1</name>
    <dbReference type="NCBI Taxonomy" id="1237626"/>
    <lineage>
        <taxon>Eukaryota</taxon>
        <taxon>Sar</taxon>
        <taxon>Alveolata</taxon>
        <taxon>Apicomplexa</taxon>
        <taxon>Aconoidasida</taxon>
        <taxon>Haemosporida</taxon>
        <taxon>Plasmodiidae</taxon>
        <taxon>Plasmodium</taxon>
        <taxon>Plasmodium (Plasmodium)</taxon>
    </lineage>
</organism>
<feature type="region of interest" description="Disordered" evidence="1">
    <location>
        <begin position="302"/>
        <end position="327"/>
    </location>
</feature>
<dbReference type="VEuPathDB" id="PlasmoDB:C922_05825"/>
<feature type="compositionally biased region" description="Basic and acidic residues" evidence="1">
    <location>
        <begin position="416"/>
        <end position="426"/>
    </location>
</feature>
<feature type="region of interest" description="Disordered" evidence="1">
    <location>
        <begin position="503"/>
        <end position="523"/>
    </location>
</feature>
<sequence length="523" mass="56710">MAEAVLSLKADKALWEIPGHAAGQASCPVGQSRYCIGAYSAGGGAVRGFLGQWRSHLLGKSEANLWHQLTGKAAEEVSSLLKNGRKRDEWKGILSCVMYEALNTETIMAEADEGKKILWRRGNWQKVLSRGIGSQWDRSADGQNMLVALACIIAGLLGWEPGKQLPDIVNRLKCREVWRLVALGPRRHESLNTKIPIKDLSSLIKGAAAWDADTDPSESRLGLLLSIYNGLTKCVEYNRHYDLTALIDDSDLQMSEIGPCTLDGTQLRCGETAKARGQGSLNLWKKTTQRLSRGLLEKVTPPSKVKIVEKNEGPSGGQERETTASNVGARLQKYVEAARNCTGGAVGGKDPCAQQMELVKSRNRQEQMKEQQETDLGGKEGNGRSESSESLKVGQGHTEGVRIKEQGDLLSSLPVGDERKQSETADRQNSAGEPGAQPPVQSQVSDVEDHERQDSIVPDLVADSVNSASDGVNLSGIIGGVLATLLALGGVYGIYRILTKRSRTKRPTEQSMARNFGRGLKYG</sequence>
<accession>W7A3Y4</accession>